<name>A0AAW1PH85_9CHLO</name>
<dbReference type="InterPro" id="IPR001199">
    <property type="entry name" value="Cyt_B5-like_heme/steroid-bd"/>
</dbReference>
<dbReference type="PROSITE" id="PS00191">
    <property type="entry name" value="CYTOCHROME_B5_1"/>
    <property type="match status" value="1"/>
</dbReference>
<dbReference type="FunFam" id="3.10.120.10:FF:000001">
    <property type="entry name" value="Cytochrome b5 reductase 4"/>
    <property type="match status" value="1"/>
</dbReference>
<feature type="domain" description="Cytochrome b5 heme-binding" evidence="5">
    <location>
        <begin position="87"/>
        <end position="163"/>
    </location>
</feature>
<dbReference type="EMBL" id="JALJOQ010000029">
    <property type="protein sequence ID" value="KAK9807952.1"/>
    <property type="molecule type" value="Genomic_DNA"/>
</dbReference>
<evidence type="ECO:0000259" key="5">
    <source>
        <dbReference type="PROSITE" id="PS50255"/>
    </source>
</evidence>
<keyword evidence="7" id="KW-1185">Reference proteome</keyword>
<protein>
    <recommendedName>
        <fullName evidence="5">Cytochrome b5 heme-binding domain-containing protein</fullName>
    </recommendedName>
</protein>
<evidence type="ECO:0000256" key="1">
    <source>
        <dbReference type="ARBA" id="ARBA00022617"/>
    </source>
</evidence>
<keyword evidence="1 4" id="KW-0349">Heme</keyword>
<dbReference type="AlphaFoldDB" id="A0AAW1PH85"/>
<dbReference type="GO" id="GO:0020037">
    <property type="term" value="F:heme binding"/>
    <property type="evidence" value="ECO:0007669"/>
    <property type="project" value="UniProtKB-UniRule"/>
</dbReference>
<dbReference type="GO" id="GO:0005737">
    <property type="term" value="C:cytoplasm"/>
    <property type="evidence" value="ECO:0007669"/>
    <property type="project" value="TreeGrafter"/>
</dbReference>
<dbReference type="Gene3D" id="3.10.120.10">
    <property type="entry name" value="Cytochrome b5-like heme/steroid binding domain"/>
    <property type="match status" value="1"/>
</dbReference>
<dbReference type="GO" id="GO:0046872">
    <property type="term" value="F:metal ion binding"/>
    <property type="evidence" value="ECO:0007669"/>
    <property type="project" value="UniProtKB-UniRule"/>
</dbReference>
<gene>
    <name evidence="6" type="ORF">WJX73_006714</name>
</gene>
<dbReference type="PRINTS" id="PR00363">
    <property type="entry name" value="CYTOCHROMEB5"/>
</dbReference>
<evidence type="ECO:0000256" key="4">
    <source>
        <dbReference type="RuleBase" id="RU362121"/>
    </source>
</evidence>
<comment type="caution">
    <text evidence="6">The sequence shown here is derived from an EMBL/GenBank/DDBJ whole genome shotgun (WGS) entry which is preliminary data.</text>
</comment>
<reference evidence="6 7" key="1">
    <citation type="journal article" date="2024" name="Nat. Commun.">
        <title>Phylogenomics reveals the evolutionary origins of lichenization in chlorophyte algae.</title>
        <authorList>
            <person name="Puginier C."/>
            <person name="Libourel C."/>
            <person name="Otte J."/>
            <person name="Skaloud P."/>
            <person name="Haon M."/>
            <person name="Grisel S."/>
            <person name="Petersen M."/>
            <person name="Berrin J.G."/>
            <person name="Delaux P.M."/>
            <person name="Dal Grande F."/>
            <person name="Keller J."/>
        </authorList>
    </citation>
    <scope>NUCLEOTIDE SEQUENCE [LARGE SCALE GENOMIC DNA]</scope>
    <source>
        <strain evidence="6 7">SAG 2036</strain>
    </source>
</reference>
<dbReference type="PROSITE" id="PS50255">
    <property type="entry name" value="CYTOCHROME_B5_2"/>
    <property type="match status" value="1"/>
</dbReference>
<comment type="similarity">
    <text evidence="4">Belongs to the cytochrome b5 family.</text>
</comment>
<organism evidence="6 7">
    <name type="scientific">Symbiochloris irregularis</name>
    <dbReference type="NCBI Taxonomy" id="706552"/>
    <lineage>
        <taxon>Eukaryota</taxon>
        <taxon>Viridiplantae</taxon>
        <taxon>Chlorophyta</taxon>
        <taxon>core chlorophytes</taxon>
        <taxon>Trebouxiophyceae</taxon>
        <taxon>Trebouxiales</taxon>
        <taxon>Trebouxiaceae</taxon>
        <taxon>Symbiochloris</taxon>
    </lineage>
</organism>
<evidence type="ECO:0000256" key="2">
    <source>
        <dbReference type="ARBA" id="ARBA00022723"/>
    </source>
</evidence>
<dbReference type="PANTHER" id="PTHR46237">
    <property type="entry name" value="CYTOCHROME B5 REDUCTASE 4 FAMILY MEMBER"/>
    <property type="match status" value="1"/>
</dbReference>
<dbReference type="InterPro" id="IPR018506">
    <property type="entry name" value="Cyt_B5_heme-BS"/>
</dbReference>
<accession>A0AAW1PH85</accession>
<dbReference type="InterPro" id="IPR051872">
    <property type="entry name" value="Cytochrome_b5/Flavoprotein_Rdt"/>
</dbReference>
<dbReference type="InterPro" id="IPR036400">
    <property type="entry name" value="Cyt_B5-like_heme/steroid_sf"/>
</dbReference>
<dbReference type="Proteomes" id="UP001465755">
    <property type="component" value="Unassembled WGS sequence"/>
</dbReference>
<dbReference type="Pfam" id="PF00173">
    <property type="entry name" value="Cyt-b5"/>
    <property type="match status" value="1"/>
</dbReference>
<dbReference type="GO" id="GO:0004128">
    <property type="term" value="F:cytochrome-b5 reductase activity, acting on NAD(P)H"/>
    <property type="evidence" value="ECO:0007669"/>
    <property type="project" value="TreeGrafter"/>
</dbReference>
<dbReference type="PANTHER" id="PTHR46237:SF1">
    <property type="entry name" value="CYTOCHROME B5 REDUCTASE 4"/>
    <property type="match status" value="1"/>
</dbReference>
<proteinExistence type="inferred from homology"/>
<sequence>MTGADSFSFPRLSEPTTPTIQNALLKGSTVTHASSTSGSILPAKQVAAARPKEAANRQKVPLEAGCSQMDWLRRVGKRSKETGVSGRQDIPMSEVKQHCTKEDAWTVLRGKVYNITPYLKFHPGGKEMLMKGAGKDCTSLFQKYHAWVNADMLLKADYIGTLDPASAAGAKS</sequence>
<dbReference type="SMART" id="SM01117">
    <property type="entry name" value="Cyt-b5"/>
    <property type="match status" value="1"/>
</dbReference>
<keyword evidence="2 4" id="KW-0479">Metal-binding</keyword>
<keyword evidence="3 4" id="KW-0408">Iron</keyword>
<dbReference type="SUPFAM" id="SSF55856">
    <property type="entry name" value="Cytochrome b5-like heme/steroid binding domain"/>
    <property type="match status" value="1"/>
</dbReference>
<evidence type="ECO:0000313" key="7">
    <source>
        <dbReference type="Proteomes" id="UP001465755"/>
    </source>
</evidence>
<evidence type="ECO:0000313" key="6">
    <source>
        <dbReference type="EMBL" id="KAK9807952.1"/>
    </source>
</evidence>
<evidence type="ECO:0000256" key="3">
    <source>
        <dbReference type="ARBA" id="ARBA00023004"/>
    </source>
</evidence>